<dbReference type="Proteomes" id="UP000294847">
    <property type="component" value="Chromosome 6"/>
</dbReference>
<organism evidence="2 3">
    <name type="scientific">Pyricularia oryzae</name>
    <name type="common">Rice blast fungus</name>
    <name type="synonym">Magnaporthe oryzae</name>
    <dbReference type="NCBI Taxonomy" id="318829"/>
    <lineage>
        <taxon>Eukaryota</taxon>
        <taxon>Fungi</taxon>
        <taxon>Dikarya</taxon>
        <taxon>Ascomycota</taxon>
        <taxon>Pezizomycotina</taxon>
        <taxon>Sordariomycetes</taxon>
        <taxon>Sordariomycetidae</taxon>
        <taxon>Magnaporthales</taxon>
        <taxon>Pyriculariaceae</taxon>
        <taxon>Pyricularia</taxon>
    </lineage>
</organism>
<name>A0A4P7NNL2_PYROR</name>
<accession>A0A4P7NNL2</accession>
<gene>
    <name evidence="2" type="ORF">PoMZ_05459</name>
</gene>
<evidence type="ECO:0000313" key="3">
    <source>
        <dbReference type="Proteomes" id="UP000294847"/>
    </source>
</evidence>
<dbReference type="EMBL" id="CP034209">
    <property type="protein sequence ID" value="QBZ63769.1"/>
    <property type="molecule type" value="Genomic_DNA"/>
</dbReference>
<proteinExistence type="predicted"/>
<dbReference type="AlphaFoldDB" id="A0A4P7NNL2"/>
<feature type="signal peptide" evidence="1">
    <location>
        <begin position="1"/>
        <end position="21"/>
    </location>
</feature>
<sequence length="97" mass="11004">MYKSFLIPAALAILQAHAATARLCTVQIMRDDYVHPVAYKKIEFPGPTTKPFQFKWEIRGVTYNVQVLYEKCAAKIYQEPALPDGLIIKGHIEESHA</sequence>
<keyword evidence="1" id="KW-0732">Signal</keyword>
<feature type="chain" id="PRO_5020378560" evidence="1">
    <location>
        <begin position="22"/>
        <end position="97"/>
    </location>
</feature>
<evidence type="ECO:0000256" key="1">
    <source>
        <dbReference type="SAM" id="SignalP"/>
    </source>
</evidence>
<reference evidence="2 3" key="1">
    <citation type="journal article" date="2019" name="Mol. Biol. Evol.">
        <title>Blast fungal genomes show frequent chromosomal changes, gene gains and losses, and effector gene turnover.</title>
        <authorList>
            <person name="Gomez Luciano L.B."/>
            <person name="Jason Tsai I."/>
            <person name="Chuma I."/>
            <person name="Tosa Y."/>
            <person name="Chen Y.H."/>
            <person name="Li J.Y."/>
            <person name="Li M.Y."/>
            <person name="Jade Lu M.Y."/>
            <person name="Nakayashiki H."/>
            <person name="Li W.H."/>
        </authorList>
    </citation>
    <scope>NUCLEOTIDE SEQUENCE [LARGE SCALE GENOMIC DNA]</scope>
    <source>
        <strain evidence="2">MZ5-1-6</strain>
    </source>
</reference>
<evidence type="ECO:0000313" key="2">
    <source>
        <dbReference type="EMBL" id="QBZ63769.1"/>
    </source>
</evidence>
<protein>
    <submittedName>
        <fullName evidence="2">Uncharacterized protein</fullName>
    </submittedName>
</protein>